<dbReference type="AlphaFoldDB" id="A0A1I4P5T6"/>
<keyword evidence="3" id="KW-1185">Reference proteome</keyword>
<dbReference type="Gene3D" id="3.40.630.30">
    <property type="match status" value="1"/>
</dbReference>
<feature type="domain" description="N-acetyltransferase" evidence="1">
    <location>
        <begin position="13"/>
        <end position="156"/>
    </location>
</feature>
<dbReference type="EMBL" id="FOTW01000015">
    <property type="protein sequence ID" value="SFM23151.1"/>
    <property type="molecule type" value="Genomic_DNA"/>
</dbReference>
<evidence type="ECO:0000259" key="1">
    <source>
        <dbReference type="Pfam" id="PF13302"/>
    </source>
</evidence>
<dbReference type="SUPFAM" id="SSF55729">
    <property type="entry name" value="Acyl-CoA N-acyltransferases (Nat)"/>
    <property type="match status" value="1"/>
</dbReference>
<protein>
    <submittedName>
        <fullName evidence="2">Protein N-acetyltransferase, RimJ/RimL family</fullName>
    </submittedName>
</protein>
<keyword evidence="2" id="KW-0808">Transferase</keyword>
<dbReference type="InterPro" id="IPR000182">
    <property type="entry name" value="GNAT_dom"/>
</dbReference>
<dbReference type="OrthoDB" id="5295305at2"/>
<proteinExistence type="predicted"/>
<evidence type="ECO:0000313" key="3">
    <source>
        <dbReference type="Proteomes" id="UP000199470"/>
    </source>
</evidence>
<accession>A0A1I4P5T6</accession>
<dbReference type="RefSeq" id="WP_093388771.1">
    <property type="nucleotide sequence ID" value="NZ_FOTW01000015.1"/>
</dbReference>
<gene>
    <name evidence="2" type="ORF">SAMN02982985_03284</name>
</gene>
<dbReference type="PANTHER" id="PTHR43610">
    <property type="entry name" value="BLL6696 PROTEIN"/>
    <property type="match status" value="1"/>
</dbReference>
<name>A0A1I4P5T6_9BURK</name>
<dbReference type="PANTHER" id="PTHR43610:SF1">
    <property type="entry name" value="N-ACETYLTRANSFERASE DOMAIN-CONTAINING PROTEIN"/>
    <property type="match status" value="1"/>
</dbReference>
<dbReference type="Proteomes" id="UP000199470">
    <property type="component" value="Unassembled WGS sequence"/>
</dbReference>
<organism evidence="2 3">
    <name type="scientific">Rugamonas rubra</name>
    <dbReference type="NCBI Taxonomy" id="758825"/>
    <lineage>
        <taxon>Bacteria</taxon>
        <taxon>Pseudomonadati</taxon>
        <taxon>Pseudomonadota</taxon>
        <taxon>Betaproteobacteria</taxon>
        <taxon>Burkholderiales</taxon>
        <taxon>Oxalobacteraceae</taxon>
        <taxon>Telluria group</taxon>
        <taxon>Rugamonas</taxon>
    </lineage>
</organism>
<dbReference type="STRING" id="758825.SAMN02982985_03284"/>
<dbReference type="GO" id="GO:0016747">
    <property type="term" value="F:acyltransferase activity, transferring groups other than amino-acyl groups"/>
    <property type="evidence" value="ECO:0007669"/>
    <property type="project" value="InterPro"/>
</dbReference>
<evidence type="ECO:0000313" key="2">
    <source>
        <dbReference type="EMBL" id="SFM23151.1"/>
    </source>
</evidence>
<dbReference type="Pfam" id="PF13302">
    <property type="entry name" value="Acetyltransf_3"/>
    <property type="match status" value="1"/>
</dbReference>
<reference evidence="2 3" key="1">
    <citation type="submission" date="2016-10" db="EMBL/GenBank/DDBJ databases">
        <authorList>
            <person name="de Groot N.N."/>
        </authorList>
    </citation>
    <scope>NUCLEOTIDE SEQUENCE [LARGE SCALE GENOMIC DNA]</scope>
    <source>
        <strain evidence="2 3">ATCC 43154</strain>
    </source>
</reference>
<sequence>MQLDHPTLRGSTIRLEPLAQHHAADLALACADSADGSRSIWRYLLDARIYRASGMDGLVRSLLERRGAGSDLPFAIVELDSGRAVGTTRFMEIELDNRVVEIGTWIGLAHQGGGINLESKYLMLQHAFERLGVARVQFKIDHRNLASIAAVERLHAQREGVLRNHIVLADGTARSSVYYSMLDSEWPALEIHLRTLLARGRRAAGAAAGAPCEHG</sequence>
<dbReference type="InterPro" id="IPR016181">
    <property type="entry name" value="Acyl_CoA_acyltransferase"/>
</dbReference>